<evidence type="ECO:0000313" key="2">
    <source>
        <dbReference type="Proteomes" id="UP000198211"/>
    </source>
</evidence>
<evidence type="ECO:0000313" key="1">
    <source>
        <dbReference type="EMBL" id="OWZ14000.1"/>
    </source>
</evidence>
<keyword evidence="2" id="KW-1185">Reference proteome</keyword>
<name>A0A225WAY3_9STRA</name>
<comment type="caution">
    <text evidence="1">The sequence shown here is derived from an EMBL/GenBank/DDBJ whole genome shotgun (WGS) entry which is preliminary data.</text>
</comment>
<accession>A0A225WAY3</accession>
<proteinExistence type="predicted"/>
<dbReference type="STRING" id="4795.A0A225WAY3"/>
<sequence>MYGALENIDETGDNLIVFCDSKLVDSRLIRDIGNGDESSPFLIGLTSFSLLNSYASLQENDRISTVIHVDSTPNIVRFFSIVYCCTSQRREKDISWIISYVKRAYLEKNSISFVPRFVMSDADDAQFNACQQQLIHTKFVMGWFHVAKNAEKLCKGLLDITTNMVFRDLNKLYCCTTAQGYVDKRNRILSAWKSAAEFYQQIRSVYQSLKTEWMVDGRGRPSRFSCWQIYHSPTGSASTDNPVETYHKTLKLVNKSSNASPTELVDRLDKSRISFLGSIKM</sequence>
<organism evidence="1 2">
    <name type="scientific">Phytophthora megakarya</name>
    <dbReference type="NCBI Taxonomy" id="4795"/>
    <lineage>
        <taxon>Eukaryota</taxon>
        <taxon>Sar</taxon>
        <taxon>Stramenopiles</taxon>
        <taxon>Oomycota</taxon>
        <taxon>Peronosporomycetes</taxon>
        <taxon>Peronosporales</taxon>
        <taxon>Peronosporaceae</taxon>
        <taxon>Phytophthora</taxon>
    </lineage>
</organism>
<gene>
    <name evidence="1" type="ORF">PHMEG_00012593</name>
</gene>
<dbReference type="Proteomes" id="UP000198211">
    <property type="component" value="Unassembled WGS sequence"/>
</dbReference>
<dbReference type="EMBL" id="NBNE01001442">
    <property type="protein sequence ID" value="OWZ14000.1"/>
    <property type="molecule type" value="Genomic_DNA"/>
</dbReference>
<dbReference type="OrthoDB" id="128837at2759"/>
<dbReference type="AlphaFoldDB" id="A0A225WAY3"/>
<protein>
    <recommendedName>
        <fullName evidence="3">MULE transposase domain-containing protein</fullName>
    </recommendedName>
</protein>
<evidence type="ECO:0008006" key="3">
    <source>
        <dbReference type="Google" id="ProtNLM"/>
    </source>
</evidence>
<reference evidence="2" key="1">
    <citation type="submission" date="2017-03" db="EMBL/GenBank/DDBJ databases">
        <title>Phytopthora megakarya and P. palmivora, two closely related causual agents of cacao black pod achieved similar genome size and gene model numbers by different mechanisms.</title>
        <authorList>
            <person name="Ali S."/>
            <person name="Shao J."/>
            <person name="Larry D.J."/>
            <person name="Kronmiller B."/>
            <person name="Shen D."/>
            <person name="Strem M.D."/>
            <person name="Melnick R.L."/>
            <person name="Guiltinan M.J."/>
            <person name="Tyler B.M."/>
            <person name="Meinhardt L.W."/>
            <person name="Bailey B.A."/>
        </authorList>
    </citation>
    <scope>NUCLEOTIDE SEQUENCE [LARGE SCALE GENOMIC DNA]</scope>
    <source>
        <strain evidence="2">zdho120</strain>
    </source>
</reference>